<comment type="similarity">
    <text evidence="1">Belongs to the thioesterase PaaI family.</text>
</comment>
<dbReference type="NCBIfam" id="TIGR00369">
    <property type="entry name" value="unchar_dom_1"/>
    <property type="match status" value="1"/>
</dbReference>
<reference evidence="5" key="1">
    <citation type="journal article" date="2019" name="Int. J. Syst. Evol. Microbiol.">
        <title>The Global Catalogue of Microorganisms (GCM) 10K type strain sequencing project: providing services to taxonomists for standard genome sequencing and annotation.</title>
        <authorList>
            <consortium name="The Broad Institute Genomics Platform"/>
            <consortium name="The Broad Institute Genome Sequencing Center for Infectious Disease"/>
            <person name="Wu L."/>
            <person name="Ma J."/>
        </authorList>
    </citation>
    <scope>NUCLEOTIDE SEQUENCE [LARGE SCALE GENOMIC DNA]</scope>
    <source>
        <strain evidence="5">DFY41</strain>
    </source>
</reference>
<organism evidence="4 5">
    <name type="scientific">Nocardioides taihuensis</name>
    <dbReference type="NCBI Taxonomy" id="1835606"/>
    <lineage>
        <taxon>Bacteria</taxon>
        <taxon>Bacillati</taxon>
        <taxon>Actinomycetota</taxon>
        <taxon>Actinomycetes</taxon>
        <taxon>Propionibacteriales</taxon>
        <taxon>Nocardioidaceae</taxon>
        <taxon>Nocardioides</taxon>
    </lineage>
</organism>
<gene>
    <name evidence="4" type="ORF">ACFPGP_19470</name>
</gene>
<dbReference type="PANTHER" id="PTHR43240">
    <property type="entry name" value="1,4-DIHYDROXY-2-NAPHTHOYL-COA THIOESTERASE 1"/>
    <property type="match status" value="1"/>
</dbReference>
<dbReference type="RefSeq" id="WP_378592628.1">
    <property type="nucleotide sequence ID" value="NZ_JBHSKD010000027.1"/>
</dbReference>
<keyword evidence="2" id="KW-0378">Hydrolase</keyword>
<accession>A0ABW0BQL6</accession>
<dbReference type="InterPro" id="IPR003736">
    <property type="entry name" value="PAAI_dom"/>
</dbReference>
<dbReference type="Pfam" id="PF03061">
    <property type="entry name" value="4HBT"/>
    <property type="match status" value="1"/>
</dbReference>
<dbReference type="InterPro" id="IPR029069">
    <property type="entry name" value="HotDog_dom_sf"/>
</dbReference>
<dbReference type="Gene3D" id="3.10.129.10">
    <property type="entry name" value="Hotdog Thioesterase"/>
    <property type="match status" value="1"/>
</dbReference>
<dbReference type="InterPro" id="IPR006683">
    <property type="entry name" value="Thioestr_dom"/>
</dbReference>
<name>A0ABW0BQL6_9ACTN</name>
<dbReference type="Proteomes" id="UP001596087">
    <property type="component" value="Unassembled WGS sequence"/>
</dbReference>
<protein>
    <submittedName>
        <fullName evidence="4">Hotdog fold thioesterase</fullName>
    </submittedName>
</protein>
<dbReference type="EMBL" id="JBHSKD010000027">
    <property type="protein sequence ID" value="MFC5178871.1"/>
    <property type="molecule type" value="Genomic_DNA"/>
</dbReference>
<evidence type="ECO:0000313" key="5">
    <source>
        <dbReference type="Proteomes" id="UP001596087"/>
    </source>
</evidence>
<feature type="domain" description="Thioesterase" evidence="3">
    <location>
        <begin position="54"/>
        <end position="131"/>
    </location>
</feature>
<evidence type="ECO:0000256" key="1">
    <source>
        <dbReference type="ARBA" id="ARBA00008324"/>
    </source>
</evidence>
<dbReference type="CDD" id="cd03443">
    <property type="entry name" value="PaaI_thioesterase"/>
    <property type="match status" value="1"/>
</dbReference>
<evidence type="ECO:0000256" key="2">
    <source>
        <dbReference type="ARBA" id="ARBA00022801"/>
    </source>
</evidence>
<dbReference type="PANTHER" id="PTHR43240:SF5">
    <property type="entry name" value="1,4-DIHYDROXY-2-NAPHTHOYL-COA THIOESTERASE 1"/>
    <property type="match status" value="1"/>
</dbReference>
<evidence type="ECO:0000313" key="4">
    <source>
        <dbReference type="EMBL" id="MFC5178871.1"/>
    </source>
</evidence>
<comment type="caution">
    <text evidence="4">The sequence shown here is derived from an EMBL/GenBank/DDBJ whole genome shotgun (WGS) entry which is preliminary data.</text>
</comment>
<evidence type="ECO:0000259" key="3">
    <source>
        <dbReference type="Pfam" id="PF03061"/>
    </source>
</evidence>
<sequence>MSDAGDEPVDVEQFIARMPQGMGVLNERMGIELVEISAERVVATMPVEGNTQPYGLLHGGASVVLAETLGSVGSAMHALPEKLSVGVDINATHHRAVTSGTVTGVATAVHLGRNSACYEVVISDEQGRRVCTSRITCSLVPAARVS</sequence>
<keyword evidence="5" id="KW-1185">Reference proteome</keyword>
<proteinExistence type="inferred from homology"/>
<dbReference type="SUPFAM" id="SSF54637">
    <property type="entry name" value="Thioesterase/thiol ester dehydrase-isomerase"/>
    <property type="match status" value="1"/>
</dbReference>